<evidence type="ECO:0000313" key="2">
    <source>
        <dbReference type="EMBL" id="KAI1709759.1"/>
    </source>
</evidence>
<proteinExistence type="predicted"/>
<keyword evidence="1" id="KW-0472">Membrane</keyword>
<name>A0AAD4R4V6_9BILA</name>
<protein>
    <submittedName>
        <fullName evidence="2">Serpentine type 7TM GPCR chemoreceptor srt domain-containing protein</fullName>
    </submittedName>
</protein>
<organism evidence="2 3">
    <name type="scientific">Ditylenchus destructor</name>
    <dbReference type="NCBI Taxonomy" id="166010"/>
    <lineage>
        <taxon>Eukaryota</taxon>
        <taxon>Metazoa</taxon>
        <taxon>Ecdysozoa</taxon>
        <taxon>Nematoda</taxon>
        <taxon>Chromadorea</taxon>
        <taxon>Rhabditida</taxon>
        <taxon>Tylenchina</taxon>
        <taxon>Tylenchomorpha</taxon>
        <taxon>Sphaerularioidea</taxon>
        <taxon>Anguinidae</taxon>
        <taxon>Anguininae</taxon>
        <taxon>Ditylenchus</taxon>
    </lineage>
</organism>
<feature type="transmembrane region" description="Helical" evidence="1">
    <location>
        <begin position="70"/>
        <end position="93"/>
    </location>
</feature>
<keyword evidence="1" id="KW-0812">Transmembrane</keyword>
<feature type="transmembrane region" description="Helical" evidence="1">
    <location>
        <begin position="34"/>
        <end position="58"/>
    </location>
</feature>
<evidence type="ECO:0000256" key="1">
    <source>
        <dbReference type="SAM" id="Phobius"/>
    </source>
</evidence>
<dbReference type="Proteomes" id="UP001201812">
    <property type="component" value="Unassembled WGS sequence"/>
</dbReference>
<accession>A0AAD4R4V6</accession>
<dbReference type="PANTHER" id="PTHR23021">
    <property type="entry name" value="SERPENTINE RECEPTOR, CLASS T"/>
    <property type="match status" value="1"/>
</dbReference>
<gene>
    <name evidence="2" type="ORF">DdX_11152</name>
</gene>
<dbReference type="Pfam" id="PF10321">
    <property type="entry name" value="7TM_GPCR_Srt"/>
    <property type="match status" value="1"/>
</dbReference>
<reference evidence="2" key="1">
    <citation type="submission" date="2022-01" db="EMBL/GenBank/DDBJ databases">
        <title>Genome Sequence Resource for Two Populations of Ditylenchus destructor, the Migratory Endoparasitic Phytonematode.</title>
        <authorList>
            <person name="Zhang H."/>
            <person name="Lin R."/>
            <person name="Xie B."/>
        </authorList>
    </citation>
    <scope>NUCLEOTIDE SEQUENCE</scope>
    <source>
        <strain evidence="2">BazhouSP</strain>
    </source>
</reference>
<evidence type="ECO:0000313" key="3">
    <source>
        <dbReference type="Proteomes" id="UP001201812"/>
    </source>
</evidence>
<dbReference type="AlphaFoldDB" id="A0AAD4R4V6"/>
<dbReference type="EMBL" id="JAKKPZ010000029">
    <property type="protein sequence ID" value="KAI1709759.1"/>
    <property type="molecule type" value="Genomic_DNA"/>
</dbReference>
<keyword evidence="1" id="KW-1133">Transmembrane helix</keyword>
<dbReference type="PANTHER" id="PTHR23021:SF11">
    <property type="entry name" value="SERPENTINE RECEPTOR, CLASS T"/>
    <property type="match status" value="1"/>
</dbReference>
<keyword evidence="3" id="KW-1185">Reference proteome</keyword>
<comment type="caution">
    <text evidence="2">The sequence shown here is derived from an EMBL/GenBank/DDBJ whole genome shotgun (WGS) entry which is preliminary data.</text>
</comment>
<dbReference type="InterPro" id="IPR019425">
    <property type="entry name" value="7TM_GPCR_serpentine_rcpt_Srt"/>
</dbReference>
<sequence length="117" mass="13452">MDLYFLHPDVHAKRYNCNVLSKEEWQQMGTKHEIMGVFTLVLGIVLYHVYLPFLATMLQPKFLHMSCYKLMFFLGVMDFFTITCGNTISGYLLTQGAVFCTHPNLIYFTGSFGIGSF</sequence>